<dbReference type="Pfam" id="PF03144">
    <property type="entry name" value="GTP_EFTU_D2"/>
    <property type="match status" value="1"/>
</dbReference>
<evidence type="ECO:0000256" key="2">
    <source>
        <dbReference type="ARBA" id="ARBA00023134"/>
    </source>
</evidence>
<keyword evidence="2" id="KW-0342">GTP-binding</keyword>
<feature type="domain" description="Translation elongation factor EFTu-like" evidence="3">
    <location>
        <begin position="34"/>
        <end position="86"/>
    </location>
</feature>
<name>X1A0K8_9ZZZZ</name>
<feature type="non-terminal residue" evidence="4">
    <location>
        <position position="1"/>
    </location>
</feature>
<dbReference type="AlphaFoldDB" id="X1A0K8"/>
<dbReference type="InterPro" id="IPR004161">
    <property type="entry name" value="EFTu-like_2"/>
</dbReference>
<gene>
    <name evidence="4" type="ORF">S01H4_18851</name>
</gene>
<proteinExistence type="predicted"/>
<dbReference type="Gene3D" id="2.40.30.10">
    <property type="entry name" value="Translation factors"/>
    <property type="match status" value="1"/>
</dbReference>
<evidence type="ECO:0000256" key="1">
    <source>
        <dbReference type="ARBA" id="ARBA00022741"/>
    </source>
</evidence>
<organism evidence="4">
    <name type="scientific">marine sediment metagenome</name>
    <dbReference type="NCBI Taxonomy" id="412755"/>
    <lineage>
        <taxon>unclassified sequences</taxon>
        <taxon>metagenomes</taxon>
        <taxon>ecological metagenomes</taxon>
    </lineage>
</organism>
<dbReference type="InterPro" id="IPR009000">
    <property type="entry name" value="Transl_B-barrel_sf"/>
</dbReference>
<sequence length="89" mass="9776">TLIEAIDAFDLPPKPTGKPLRVPIQDAYNIKGTGVVPVGRVETGVLKKNDKIVIMPTGFEGEIRSIEMHHEEQDQAEPVRLAHIIGKVL</sequence>
<evidence type="ECO:0000313" key="4">
    <source>
        <dbReference type="EMBL" id="GAG53821.1"/>
    </source>
</evidence>
<dbReference type="SUPFAM" id="SSF50447">
    <property type="entry name" value="Translation proteins"/>
    <property type="match status" value="1"/>
</dbReference>
<dbReference type="InterPro" id="IPR050100">
    <property type="entry name" value="TRAFAC_GTPase_members"/>
</dbReference>
<comment type="caution">
    <text evidence="4">The sequence shown here is derived from an EMBL/GenBank/DDBJ whole genome shotgun (WGS) entry which is preliminary data.</text>
</comment>
<protein>
    <recommendedName>
        <fullName evidence="3">Translation elongation factor EFTu-like domain-containing protein</fullName>
    </recommendedName>
</protein>
<dbReference type="GO" id="GO:0005525">
    <property type="term" value="F:GTP binding"/>
    <property type="evidence" value="ECO:0007669"/>
    <property type="project" value="UniProtKB-KW"/>
</dbReference>
<accession>X1A0K8</accession>
<dbReference type="EMBL" id="BART01008373">
    <property type="protein sequence ID" value="GAG53821.1"/>
    <property type="molecule type" value="Genomic_DNA"/>
</dbReference>
<keyword evidence="1" id="KW-0547">Nucleotide-binding</keyword>
<reference evidence="4" key="1">
    <citation type="journal article" date="2014" name="Front. Microbiol.">
        <title>High frequency of phylogenetically diverse reductive dehalogenase-homologous genes in deep subseafloor sedimentary metagenomes.</title>
        <authorList>
            <person name="Kawai M."/>
            <person name="Futagami T."/>
            <person name="Toyoda A."/>
            <person name="Takaki Y."/>
            <person name="Nishi S."/>
            <person name="Hori S."/>
            <person name="Arai W."/>
            <person name="Tsubouchi T."/>
            <person name="Morono Y."/>
            <person name="Uchiyama I."/>
            <person name="Ito T."/>
            <person name="Fujiyama A."/>
            <person name="Inagaki F."/>
            <person name="Takami H."/>
        </authorList>
    </citation>
    <scope>NUCLEOTIDE SEQUENCE</scope>
    <source>
        <strain evidence="4">Expedition CK06-06</strain>
    </source>
</reference>
<dbReference type="PANTHER" id="PTHR23115">
    <property type="entry name" value="TRANSLATION FACTOR"/>
    <property type="match status" value="1"/>
</dbReference>
<evidence type="ECO:0000259" key="3">
    <source>
        <dbReference type="Pfam" id="PF03144"/>
    </source>
</evidence>